<keyword evidence="2" id="KW-1185">Reference proteome</keyword>
<name>A0A6I9QHX8_ELAGV</name>
<dbReference type="InterPro" id="IPR055298">
    <property type="entry name" value="AtLOH3-like"/>
</dbReference>
<evidence type="ECO:0000259" key="1">
    <source>
        <dbReference type="Pfam" id="PF14291"/>
    </source>
</evidence>
<proteinExistence type="predicted"/>
<dbReference type="InterPro" id="IPR012337">
    <property type="entry name" value="RNaseH-like_sf"/>
</dbReference>
<gene>
    <name evidence="3" type="primary">LOC105035860</name>
</gene>
<evidence type="ECO:0000313" key="3">
    <source>
        <dbReference type="RefSeq" id="XP_010909868.1"/>
    </source>
</evidence>
<dbReference type="PANTHER" id="PTHR11697">
    <property type="entry name" value="GENERAL TRANSCRIPTION FACTOR 2-RELATED ZINC FINGER PROTEIN"/>
    <property type="match status" value="1"/>
</dbReference>
<dbReference type="Pfam" id="PF14291">
    <property type="entry name" value="DUF4371"/>
    <property type="match status" value="1"/>
</dbReference>
<dbReference type="AlphaFoldDB" id="A0A6I9QHX8"/>
<dbReference type="OrthoDB" id="691277at2759"/>
<accession>A0A6I9QHX8</accession>
<dbReference type="Proteomes" id="UP000504607">
    <property type="component" value="Unplaced"/>
</dbReference>
<protein>
    <submittedName>
        <fullName evidence="3">Uncharacterized protein LOC105035860</fullName>
    </submittedName>
</protein>
<dbReference type="PANTHER" id="PTHR11697:SF230">
    <property type="entry name" value="ZINC FINGER, MYM DOMAIN CONTAINING 1"/>
    <property type="match status" value="1"/>
</dbReference>
<dbReference type="RefSeq" id="XP_010909868.1">
    <property type="nucleotide sequence ID" value="XM_010911566.1"/>
</dbReference>
<feature type="domain" description="DUF4371" evidence="1">
    <location>
        <begin position="1"/>
        <end position="110"/>
    </location>
</feature>
<reference evidence="3" key="1">
    <citation type="submission" date="2025-08" db="UniProtKB">
        <authorList>
            <consortium name="RefSeq"/>
        </authorList>
    </citation>
    <scope>IDENTIFICATION</scope>
</reference>
<dbReference type="InterPro" id="IPR025398">
    <property type="entry name" value="DUF4371"/>
</dbReference>
<dbReference type="SUPFAM" id="SSF53098">
    <property type="entry name" value="Ribonuclease H-like"/>
    <property type="match status" value="1"/>
</dbReference>
<dbReference type="InParanoid" id="A0A6I9QHX8"/>
<evidence type="ECO:0000313" key="2">
    <source>
        <dbReference type="Proteomes" id="UP000504607"/>
    </source>
</evidence>
<organism evidence="2 3">
    <name type="scientific">Elaeis guineensis var. tenera</name>
    <name type="common">Oil palm</name>
    <dbReference type="NCBI Taxonomy" id="51953"/>
    <lineage>
        <taxon>Eukaryota</taxon>
        <taxon>Viridiplantae</taxon>
        <taxon>Streptophyta</taxon>
        <taxon>Embryophyta</taxon>
        <taxon>Tracheophyta</taxon>
        <taxon>Spermatophyta</taxon>
        <taxon>Magnoliopsida</taxon>
        <taxon>Liliopsida</taxon>
        <taxon>Arecaceae</taxon>
        <taxon>Arecoideae</taxon>
        <taxon>Cocoseae</taxon>
        <taxon>Elaeidinae</taxon>
        <taxon>Elaeis</taxon>
    </lineage>
</organism>
<sequence>MRSSEIQKDIVNACATGTINDIVEDLGEDYFGILVDESRDASHKEQMALVLRYIDRRGPMMERFIGIIHVRDTSTLSLKKIVDSLLSNYSLSPSYIRGQCNDGASNMQGASFRHRKDIQEDQAKNLQETLRAGELETGWGLNQQLDLKRAGDTHWGSHYKYLINFSAMFGSLIDVLDNIASDTHDLDDRFKA</sequence>